<reference evidence="1" key="1">
    <citation type="submission" date="2020-05" db="EMBL/GenBank/DDBJ databases">
        <title>Large-scale comparative analyses of tick genomes elucidate their genetic diversity and vector capacities.</title>
        <authorList>
            <person name="Jia N."/>
            <person name="Wang J."/>
            <person name="Shi W."/>
            <person name="Du L."/>
            <person name="Sun Y."/>
            <person name="Zhan W."/>
            <person name="Jiang J."/>
            <person name="Wang Q."/>
            <person name="Zhang B."/>
            <person name="Ji P."/>
            <person name="Sakyi L.B."/>
            <person name="Cui X."/>
            <person name="Yuan T."/>
            <person name="Jiang B."/>
            <person name="Yang W."/>
            <person name="Lam T.T.-Y."/>
            <person name="Chang Q."/>
            <person name="Ding S."/>
            <person name="Wang X."/>
            <person name="Zhu J."/>
            <person name="Ruan X."/>
            <person name="Zhao L."/>
            <person name="Wei J."/>
            <person name="Que T."/>
            <person name="Du C."/>
            <person name="Cheng J."/>
            <person name="Dai P."/>
            <person name="Han X."/>
            <person name="Huang E."/>
            <person name="Gao Y."/>
            <person name="Liu J."/>
            <person name="Shao H."/>
            <person name="Ye R."/>
            <person name="Li L."/>
            <person name="Wei W."/>
            <person name="Wang X."/>
            <person name="Wang C."/>
            <person name="Yang T."/>
            <person name="Huo Q."/>
            <person name="Li W."/>
            <person name="Guo W."/>
            <person name="Chen H."/>
            <person name="Zhou L."/>
            <person name="Ni X."/>
            <person name="Tian J."/>
            <person name="Zhou Y."/>
            <person name="Sheng Y."/>
            <person name="Liu T."/>
            <person name="Pan Y."/>
            <person name="Xia L."/>
            <person name="Li J."/>
            <person name="Zhao F."/>
            <person name="Cao W."/>
        </authorList>
    </citation>
    <scope>NUCLEOTIDE SEQUENCE</scope>
    <source>
        <strain evidence="1">Hyas-2018</strain>
    </source>
</reference>
<organism evidence="1 2">
    <name type="scientific">Hyalomma asiaticum</name>
    <name type="common">Tick</name>
    <dbReference type="NCBI Taxonomy" id="266040"/>
    <lineage>
        <taxon>Eukaryota</taxon>
        <taxon>Metazoa</taxon>
        <taxon>Ecdysozoa</taxon>
        <taxon>Arthropoda</taxon>
        <taxon>Chelicerata</taxon>
        <taxon>Arachnida</taxon>
        <taxon>Acari</taxon>
        <taxon>Parasitiformes</taxon>
        <taxon>Ixodida</taxon>
        <taxon>Ixodoidea</taxon>
        <taxon>Ixodidae</taxon>
        <taxon>Hyalomminae</taxon>
        <taxon>Hyalomma</taxon>
    </lineage>
</organism>
<proteinExistence type="predicted"/>
<name>A0ACB7RQY0_HYAAI</name>
<dbReference type="EMBL" id="CM023487">
    <property type="protein sequence ID" value="KAH6925081.1"/>
    <property type="molecule type" value="Genomic_DNA"/>
</dbReference>
<protein>
    <submittedName>
        <fullName evidence="1">Uncharacterized protein</fullName>
    </submittedName>
</protein>
<evidence type="ECO:0000313" key="2">
    <source>
        <dbReference type="Proteomes" id="UP000821845"/>
    </source>
</evidence>
<keyword evidence="2" id="KW-1185">Reference proteome</keyword>
<sequence>MPENRDADVGGGIVEGQIYHDAGVCSDSYEPRPGDLCVVTYFSRCGGDWVQTIVRYILHGTQPRPKPMVSDTVQDRQASKAEPRPPSILTHLPFRLVFRPGNAKYIYIARNPYDCSALLYEQTVNAKGKSLEDALEDFPAFFDDFVRGRTPCGDYLADLVLWYERRFDDNVLFLTYEELVEDVKTTAIRIADFLDEEGEYGQKLRRNRKMLEKICEELLCRVDREAAQTVGKTTKATVAGDCGTAEQQSTNWFSRRPLFIEKIENGKQQLSHSSIFTLDMVNNLEQHVTAVAGANCRVMQLWRCGD</sequence>
<evidence type="ECO:0000313" key="1">
    <source>
        <dbReference type="EMBL" id="KAH6925081.1"/>
    </source>
</evidence>
<comment type="caution">
    <text evidence="1">The sequence shown here is derived from an EMBL/GenBank/DDBJ whole genome shotgun (WGS) entry which is preliminary data.</text>
</comment>
<dbReference type="Proteomes" id="UP000821845">
    <property type="component" value="Chromosome 7"/>
</dbReference>
<accession>A0ACB7RQY0</accession>
<gene>
    <name evidence="1" type="ORF">HPB50_000303</name>
</gene>